<dbReference type="AlphaFoldDB" id="A0A9W8ECF4"/>
<feature type="binding site" evidence="7">
    <location>
        <position position="144"/>
    </location>
    <ligand>
        <name>Zn(2+)</name>
        <dbReference type="ChEBI" id="CHEBI:29105"/>
    </ligand>
</feature>
<dbReference type="EMBL" id="JANBQB010000239">
    <property type="protein sequence ID" value="KAJ1979084.1"/>
    <property type="molecule type" value="Genomic_DNA"/>
</dbReference>
<evidence type="ECO:0000256" key="7">
    <source>
        <dbReference type="HAMAP-Rule" id="MF_03111"/>
    </source>
</evidence>
<dbReference type="GO" id="GO:0031314">
    <property type="term" value="C:extrinsic component of mitochondrial inner membrane"/>
    <property type="evidence" value="ECO:0007669"/>
    <property type="project" value="UniProtKB-UniRule"/>
</dbReference>
<dbReference type="Proteomes" id="UP001151582">
    <property type="component" value="Unassembled WGS sequence"/>
</dbReference>
<comment type="similarity">
    <text evidence="7">Belongs to the COQ4 family.</text>
</comment>
<evidence type="ECO:0000256" key="3">
    <source>
        <dbReference type="ARBA" id="ARBA00023128"/>
    </source>
</evidence>
<comment type="caution">
    <text evidence="8">The sequence shown here is derived from an EMBL/GenBank/DDBJ whole genome shotgun (WGS) entry which is preliminary data.</text>
</comment>
<organism evidence="8 9">
    <name type="scientific">Dimargaris verticillata</name>
    <dbReference type="NCBI Taxonomy" id="2761393"/>
    <lineage>
        <taxon>Eukaryota</taxon>
        <taxon>Fungi</taxon>
        <taxon>Fungi incertae sedis</taxon>
        <taxon>Zoopagomycota</taxon>
        <taxon>Kickxellomycotina</taxon>
        <taxon>Dimargaritomycetes</taxon>
        <taxon>Dimargaritales</taxon>
        <taxon>Dimargaritaceae</taxon>
        <taxon>Dimargaris</taxon>
    </lineage>
</organism>
<keyword evidence="3 7" id="KW-0496">Mitochondrion</keyword>
<dbReference type="OrthoDB" id="4249at2759"/>
<name>A0A9W8ECF4_9FUNG</name>
<keyword evidence="9" id="KW-1185">Reference proteome</keyword>
<comment type="subunit">
    <text evidence="7">Component of a multi-subunit COQ enzyme complex, composed of at least COQ3, COQ4, COQ5, COQ6, COQ7 and COQ9.</text>
</comment>
<dbReference type="HAMAP" id="MF_03111">
    <property type="entry name" value="Coq4"/>
    <property type="match status" value="1"/>
</dbReference>
<evidence type="ECO:0000256" key="6">
    <source>
        <dbReference type="ARBA" id="ARBA00081568"/>
    </source>
</evidence>
<comment type="cofactor">
    <cofactor evidence="7">
        <name>Zn(2+)</name>
        <dbReference type="ChEBI" id="CHEBI:29105"/>
    </cofactor>
</comment>
<evidence type="ECO:0000313" key="9">
    <source>
        <dbReference type="Proteomes" id="UP001151582"/>
    </source>
</evidence>
<keyword evidence="5 7" id="KW-0456">Lyase</keyword>
<keyword evidence="4 7" id="KW-0472">Membrane</keyword>
<proteinExistence type="inferred from homology"/>
<accession>A0A9W8ECF4</accession>
<comment type="function">
    <text evidence="7">Lyase that catalyzes the C1-decarboxylation of 4-hydroxy-3-methoxy-5-(all-trans-polyprenyl)benzoic acid into 2-methoxy-6-(all-trans-polyprenyl)phenol during ubiquinone biosynthesis.</text>
</comment>
<evidence type="ECO:0000256" key="1">
    <source>
        <dbReference type="ARBA" id="ARBA00022688"/>
    </source>
</evidence>
<comment type="subcellular location">
    <subcellularLocation>
        <location evidence="7">Mitochondrion inner membrane</location>
        <topology evidence="7">Peripheral membrane protein</topology>
        <orientation evidence="7">Matrix side</orientation>
    </subcellularLocation>
</comment>
<keyword evidence="2 7" id="KW-0999">Mitochondrion inner membrane</keyword>
<keyword evidence="1 7" id="KW-0831">Ubiquinone biosynthesis</keyword>
<feature type="binding site" evidence="7">
    <location>
        <position position="127"/>
    </location>
    <ligand>
        <name>Zn(2+)</name>
        <dbReference type="ChEBI" id="CHEBI:29105"/>
    </ligand>
</feature>
<evidence type="ECO:0000256" key="2">
    <source>
        <dbReference type="ARBA" id="ARBA00022792"/>
    </source>
</evidence>
<keyword evidence="8" id="KW-0830">Ubiquinone</keyword>
<evidence type="ECO:0000256" key="5">
    <source>
        <dbReference type="ARBA" id="ARBA00023239"/>
    </source>
</evidence>
<keyword evidence="7" id="KW-0479">Metal-binding</keyword>
<reference evidence="8" key="1">
    <citation type="submission" date="2022-07" db="EMBL/GenBank/DDBJ databases">
        <title>Phylogenomic reconstructions and comparative analyses of Kickxellomycotina fungi.</title>
        <authorList>
            <person name="Reynolds N.K."/>
            <person name="Stajich J.E."/>
            <person name="Barry K."/>
            <person name="Grigoriev I.V."/>
            <person name="Crous P."/>
            <person name="Smith M.E."/>
        </authorList>
    </citation>
    <scope>NUCLEOTIDE SEQUENCE</scope>
    <source>
        <strain evidence="8">RSA 567</strain>
    </source>
</reference>
<dbReference type="PANTHER" id="PTHR12922">
    <property type="entry name" value="UBIQUINONE BIOSYNTHESIS PROTEIN"/>
    <property type="match status" value="1"/>
</dbReference>
<protein>
    <recommendedName>
        <fullName evidence="6">4-hydroxy-3-methoxy-5-polyprenylbenzoate decarboxylase</fullName>
    </recommendedName>
</protein>
<feature type="binding site" evidence="7">
    <location>
        <position position="128"/>
    </location>
    <ligand>
        <name>Zn(2+)</name>
        <dbReference type="ChEBI" id="CHEBI:29105"/>
    </ligand>
</feature>
<dbReference type="PANTHER" id="PTHR12922:SF7">
    <property type="entry name" value="UBIQUINONE BIOSYNTHESIS PROTEIN COQ4 HOMOLOG, MITOCHONDRIAL"/>
    <property type="match status" value="1"/>
</dbReference>
<dbReference type="InterPro" id="IPR007715">
    <property type="entry name" value="Coq4"/>
</dbReference>
<gene>
    <name evidence="7 8" type="primary">COQ4</name>
    <name evidence="8" type="ORF">H4R34_002966</name>
</gene>
<dbReference type="GO" id="GO:0008270">
    <property type="term" value="F:zinc ion binding"/>
    <property type="evidence" value="ECO:0007669"/>
    <property type="project" value="UniProtKB-UniRule"/>
</dbReference>
<comment type="catalytic activity">
    <reaction evidence="7">
        <text>a 4-hydroxy-3-methoxy-5-(all-trans-polyprenyl)benzoate + H(+) = a 2-methoxy-6-(all-trans-polyprenyl)phenol + CO2</text>
        <dbReference type="Rhea" id="RHEA:81179"/>
        <dbReference type="Rhea" id="RHEA-COMP:9551"/>
        <dbReference type="Rhea" id="RHEA-COMP:10931"/>
        <dbReference type="ChEBI" id="CHEBI:15378"/>
        <dbReference type="ChEBI" id="CHEBI:16526"/>
        <dbReference type="ChEBI" id="CHEBI:62731"/>
        <dbReference type="ChEBI" id="CHEBI:84443"/>
        <dbReference type="EC" id="4.1.1.130"/>
    </reaction>
</comment>
<evidence type="ECO:0000256" key="4">
    <source>
        <dbReference type="ARBA" id="ARBA00023136"/>
    </source>
</evidence>
<dbReference type="GO" id="GO:0120539">
    <property type="term" value="F:4-hydroxy-3-methoxy-5-polyprenylbenzoate decarboxylase activity"/>
    <property type="evidence" value="ECO:0007669"/>
    <property type="project" value="UniProtKB-EC"/>
</dbReference>
<feature type="binding site" evidence="7">
    <location>
        <position position="131"/>
    </location>
    <ligand>
        <name>Zn(2+)</name>
        <dbReference type="ChEBI" id="CHEBI:29105"/>
    </ligand>
</feature>
<keyword evidence="7" id="KW-0862">Zinc</keyword>
<evidence type="ECO:0000313" key="8">
    <source>
        <dbReference type="EMBL" id="KAJ1979084.1"/>
    </source>
</evidence>
<sequence length="227" mass="25632">MASPAQPISCLQRAILTVGSAFAAAYNPTRADMVAVLGEVTGDRAVKAMHRRMLLSTSGREILRTRPRLTSQTMNLPRLRSLPDCTFGREYARFMDSHGFTPESRNQVQYIPDPELAYVLQRYRETHDFIHVLTGITQVTVASETAVKWFEWMQTGLPMTLASSVVGPFISDASDRKFLFTSLVPWAVQSGSRAQFFLNVPYEAHWETPLEELQRLMRIIPAPQMVP</sequence>
<comment type="pathway">
    <text evidence="7">Cofactor biosynthesis; ubiquinone biosynthesis.</text>
</comment>
<dbReference type="InterPro" id="IPR027540">
    <property type="entry name" value="Coq4_euk"/>
</dbReference>
<dbReference type="Pfam" id="PF05019">
    <property type="entry name" value="Coq4"/>
    <property type="match status" value="1"/>
</dbReference>